<dbReference type="KEGG" id="acaf:CA12_32330"/>
<evidence type="ECO:0000313" key="2">
    <source>
        <dbReference type="EMBL" id="QDT17121.1"/>
    </source>
</evidence>
<protein>
    <recommendedName>
        <fullName evidence="4">Sigma 54 modulation protein / S30EA ribosomal protein</fullName>
    </recommendedName>
</protein>
<accession>A0A517PCR1</accession>
<dbReference type="Gene3D" id="3.30.160.100">
    <property type="entry name" value="Ribosome hibernation promotion factor-like"/>
    <property type="match status" value="1"/>
</dbReference>
<dbReference type="AlphaFoldDB" id="A0A517PCR1"/>
<evidence type="ECO:0000256" key="1">
    <source>
        <dbReference type="SAM" id="MobiDB-lite"/>
    </source>
</evidence>
<proteinExistence type="predicted"/>
<reference evidence="2 3" key="1">
    <citation type="submission" date="2019-02" db="EMBL/GenBank/DDBJ databases">
        <title>Deep-cultivation of Planctomycetes and their phenomic and genomic characterization uncovers novel biology.</title>
        <authorList>
            <person name="Wiegand S."/>
            <person name="Jogler M."/>
            <person name="Boedeker C."/>
            <person name="Pinto D."/>
            <person name="Vollmers J."/>
            <person name="Rivas-Marin E."/>
            <person name="Kohn T."/>
            <person name="Peeters S.H."/>
            <person name="Heuer A."/>
            <person name="Rast P."/>
            <person name="Oberbeckmann S."/>
            <person name="Bunk B."/>
            <person name="Jeske O."/>
            <person name="Meyerdierks A."/>
            <person name="Storesund J.E."/>
            <person name="Kallscheuer N."/>
            <person name="Luecker S."/>
            <person name="Lage O.M."/>
            <person name="Pohl T."/>
            <person name="Merkel B.J."/>
            <person name="Hornburger P."/>
            <person name="Mueller R.-W."/>
            <person name="Bruemmer F."/>
            <person name="Labrenz M."/>
            <person name="Spormann A.M."/>
            <person name="Op den Camp H."/>
            <person name="Overmann J."/>
            <person name="Amann R."/>
            <person name="Jetten M.S.M."/>
            <person name="Mascher T."/>
            <person name="Medema M.H."/>
            <person name="Devos D.P."/>
            <person name="Kaster A.-K."/>
            <person name="Ovreas L."/>
            <person name="Rohde M."/>
            <person name="Galperin M.Y."/>
            <person name="Jogler C."/>
        </authorList>
    </citation>
    <scope>NUCLEOTIDE SEQUENCE [LARGE SCALE GENOMIC DNA]</scope>
    <source>
        <strain evidence="2 3">CA12</strain>
    </source>
</reference>
<dbReference type="EMBL" id="CP036265">
    <property type="protein sequence ID" value="QDT17121.1"/>
    <property type="molecule type" value="Genomic_DNA"/>
</dbReference>
<keyword evidence="3" id="KW-1185">Reference proteome</keyword>
<evidence type="ECO:0000313" key="3">
    <source>
        <dbReference type="Proteomes" id="UP000318741"/>
    </source>
</evidence>
<sequence length="295" mass="33205">MPAAAAARKNESFSDQKYNLKLELVTKNCSISSGELRQMEEDLDALAKLTEKMPVSDLLVTIAWFEHSQEYHVKTSLITPGKTLFTGEHDSVAHPAYQKCVRKLVQKLKAYKNRMETQDNRRSRLAEGTVQEVTPDVVPELATLEKAIHARDYLAFRQEMAGFDGSLRDRVGRWVQRYPDLDRAIGETLPVADIMEEVYLTAYDQFLERPTEMRLGDWLEGLVDPGIRNLLRHPDEEAEEISFARTLREMETSEVHTGPGGKNPDADDPTNAEPGHRHVGGTDVAPLPEAAAKPR</sequence>
<gene>
    <name evidence="2" type="ORF">CA12_32330</name>
</gene>
<organism evidence="2 3">
    <name type="scientific">Alienimonas californiensis</name>
    <dbReference type="NCBI Taxonomy" id="2527989"/>
    <lineage>
        <taxon>Bacteria</taxon>
        <taxon>Pseudomonadati</taxon>
        <taxon>Planctomycetota</taxon>
        <taxon>Planctomycetia</taxon>
        <taxon>Planctomycetales</taxon>
        <taxon>Planctomycetaceae</taxon>
        <taxon>Alienimonas</taxon>
    </lineage>
</organism>
<dbReference type="RefSeq" id="WP_145360024.1">
    <property type="nucleotide sequence ID" value="NZ_CP036265.1"/>
</dbReference>
<evidence type="ECO:0008006" key="4">
    <source>
        <dbReference type="Google" id="ProtNLM"/>
    </source>
</evidence>
<feature type="region of interest" description="Disordered" evidence="1">
    <location>
        <begin position="249"/>
        <end position="295"/>
    </location>
</feature>
<name>A0A517PCR1_9PLAN</name>
<dbReference type="SUPFAM" id="SSF69754">
    <property type="entry name" value="Ribosome binding protein Y (YfiA homologue)"/>
    <property type="match status" value="1"/>
</dbReference>
<dbReference type="InterPro" id="IPR036567">
    <property type="entry name" value="RHF-like"/>
</dbReference>
<dbReference type="OrthoDB" id="250638at2"/>
<dbReference type="Proteomes" id="UP000318741">
    <property type="component" value="Chromosome"/>
</dbReference>